<accession>A0A0F8YZ98</accession>
<comment type="caution">
    <text evidence="1">The sequence shown here is derived from an EMBL/GenBank/DDBJ whole genome shotgun (WGS) entry which is preliminary data.</text>
</comment>
<dbReference type="EMBL" id="LAZR01063504">
    <property type="protein sequence ID" value="KKK59384.1"/>
    <property type="molecule type" value="Genomic_DNA"/>
</dbReference>
<feature type="non-terminal residue" evidence="1">
    <location>
        <position position="1"/>
    </location>
</feature>
<sequence length="118" mass="13855">GTPGNFRELRGSRGGREDADRCDAFDFAGMRHPKNKKRRRGSFTEEEWEVFRRAVACFHGRMRLWQRYFRAVYRWPRFQIRTLLNTLSTAIVRLRGAIDAAADAGEFPAGRRLRPRLL</sequence>
<proteinExistence type="predicted"/>
<dbReference type="AlphaFoldDB" id="A0A0F8YZ98"/>
<reference evidence="1" key="1">
    <citation type="journal article" date="2015" name="Nature">
        <title>Complex archaea that bridge the gap between prokaryotes and eukaryotes.</title>
        <authorList>
            <person name="Spang A."/>
            <person name="Saw J.H."/>
            <person name="Jorgensen S.L."/>
            <person name="Zaremba-Niedzwiedzka K."/>
            <person name="Martijn J."/>
            <person name="Lind A.E."/>
            <person name="van Eijk R."/>
            <person name="Schleper C."/>
            <person name="Guy L."/>
            <person name="Ettema T.J."/>
        </authorList>
    </citation>
    <scope>NUCLEOTIDE SEQUENCE</scope>
</reference>
<name>A0A0F8YZ98_9ZZZZ</name>
<evidence type="ECO:0000313" key="1">
    <source>
        <dbReference type="EMBL" id="KKK59384.1"/>
    </source>
</evidence>
<protein>
    <submittedName>
        <fullName evidence="1">Uncharacterized protein</fullName>
    </submittedName>
</protein>
<gene>
    <name evidence="1" type="ORF">LCGC14_3034920</name>
</gene>
<organism evidence="1">
    <name type="scientific">marine sediment metagenome</name>
    <dbReference type="NCBI Taxonomy" id="412755"/>
    <lineage>
        <taxon>unclassified sequences</taxon>
        <taxon>metagenomes</taxon>
        <taxon>ecological metagenomes</taxon>
    </lineage>
</organism>